<feature type="compositionally biased region" description="Basic residues" evidence="1">
    <location>
        <begin position="549"/>
        <end position="558"/>
    </location>
</feature>
<evidence type="ECO:0000313" key="2">
    <source>
        <dbReference type="EMBL" id="PWN90691.1"/>
    </source>
</evidence>
<dbReference type="Gene3D" id="2.60.40.640">
    <property type="match status" value="1"/>
</dbReference>
<evidence type="ECO:0008006" key="4">
    <source>
        <dbReference type="Google" id="ProtNLM"/>
    </source>
</evidence>
<name>A0A316YNA3_9BASI</name>
<feature type="compositionally biased region" description="Polar residues" evidence="1">
    <location>
        <begin position="358"/>
        <end position="376"/>
    </location>
</feature>
<keyword evidence="3" id="KW-1185">Reference proteome</keyword>
<dbReference type="EMBL" id="KZ819636">
    <property type="protein sequence ID" value="PWN90691.1"/>
    <property type="molecule type" value="Genomic_DNA"/>
</dbReference>
<gene>
    <name evidence="2" type="ORF">FA10DRAFT_301904</name>
</gene>
<reference evidence="2 3" key="1">
    <citation type="journal article" date="2018" name="Mol. Biol. Evol.">
        <title>Broad Genomic Sampling Reveals a Smut Pathogenic Ancestry of the Fungal Clade Ustilaginomycotina.</title>
        <authorList>
            <person name="Kijpornyongpan T."/>
            <person name="Mondo S.J."/>
            <person name="Barry K."/>
            <person name="Sandor L."/>
            <person name="Lee J."/>
            <person name="Lipzen A."/>
            <person name="Pangilinan J."/>
            <person name="LaButti K."/>
            <person name="Hainaut M."/>
            <person name="Henrissat B."/>
            <person name="Grigoriev I.V."/>
            <person name="Spatafora J.W."/>
            <person name="Aime M.C."/>
        </authorList>
    </citation>
    <scope>NUCLEOTIDE SEQUENCE [LARGE SCALE GENOMIC DNA]</scope>
    <source>
        <strain evidence="2 3">MCA 4198</strain>
    </source>
</reference>
<evidence type="ECO:0000256" key="1">
    <source>
        <dbReference type="SAM" id="MobiDB-lite"/>
    </source>
</evidence>
<feature type="compositionally biased region" description="Gly residues" evidence="1">
    <location>
        <begin position="617"/>
        <end position="641"/>
    </location>
</feature>
<feature type="region of interest" description="Disordered" evidence="1">
    <location>
        <begin position="491"/>
        <end position="525"/>
    </location>
</feature>
<organism evidence="2 3">
    <name type="scientific">Acaromyces ingoldii</name>
    <dbReference type="NCBI Taxonomy" id="215250"/>
    <lineage>
        <taxon>Eukaryota</taxon>
        <taxon>Fungi</taxon>
        <taxon>Dikarya</taxon>
        <taxon>Basidiomycota</taxon>
        <taxon>Ustilaginomycotina</taxon>
        <taxon>Exobasidiomycetes</taxon>
        <taxon>Exobasidiales</taxon>
        <taxon>Cryptobasidiaceae</taxon>
        <taxon>Acaromyces</taxon>
    </lineage>
</organism>
<feature type="compositionally biased region" description="Polar residues" evidence="1">
    <location>
        <begin position="798"/>
        <end position="810"/>
    </location>
</feature>
<feature type="region of interest" description="Disordered" evidence="1">
    <location>
        <begin position="543"/>
        <end position="701"/>
    </location>
</feature>
<accession>A0A316YNA3</accession>
<dbReference type="AlphaFoldDB" id="A0A316YNA3"/>
<evidence type="ECO:0000313" key="3">
    <source>
        <dbReference type="Proteomes" id="UP000245768"/>
    </source>
</evidence>
<dbReference type="RefSeq" id="XP_025377889.1">
    <property type="nucleotide sequence ID" value="XM_025525041.1"/>
</dbReference>
<dbReference type="InParanoid" id="A0A316YNA3"/>
<feature type="compositionally biased region" description="Low complexity" evidence="1">
    <location>
        <begin position="377"/>
        <end position="401"/>
    </location>
</feature>
<proteinExistence type="predicted"/>
<feature type="region of interest" description="Disordered" evidence="1">
    <location>
        <begin position="313"/>
        <end position="424"/>
    </location>
</feature>
<feature type="region of interest" description="Disordered" evidence="1">
    <location>
        <begin position="770"/>
        <end position="822"/>
    </location>
</feature>
<dbReference type="InterPro" id="IPR014752">
    <property type="entry name" value="Arrestin-like_C"/>
</dbReference>
<dbReference type="STRING" id="215250.A0A316YNA3"/>
<feature type="compositionally biased region" description="Basic residues" evidence="1">
    <location>
        <begin position="585"/>
        <end position="595"/>
    </location>
</feature>
<dbReference type="Proteomes" id="UP000245768">
    <property type="component" value="Unassembled WGS sequence"/>
</dbReference>
<protein>
    <recommendedName>
        <fullName evidence="4">Arrestin-like N-terminal domain-containing protein</fullName>
    </recommendedName>
</protein>
<sequence length="835" mass="88046">MFNSLIHQPCEVSLHLVSSDVFIHPPRPTSELPGHDQTLRGLVEVRAPSERTIQGVRVNLQAHQTIAIPEQVGGGAVAGAVATVTRWEEKVLMDKTVEINKDGRIVHAGKGKGKAKEAVQSGSAAAATAAATAAAAAAAATTAATTMTTPEDAVLEDGIHLDKGVHGFEFAFIIPASSPPFERAKNGRVRYVLTATALGAGRGRSAVSTWREIFVILQVNSDGGPTPLDIQYHDIHEALGPLSVSLTSASLTVGGTANLSLYHPDPPPGLSVHVARVFLEQTVELYSEVKKAWTKLPTEKLRVWERGYMPYKDRTKQADPNATPDDALWLRNDDDELHGPGRPGRGSLNVHGAVSPFALSSTPRSAPTTPGGSEMNQLQQPSLQQAQSQSQAQPQQQQQQQHGYKIKSVVRLPDDNTIRPSTVRGSRAEVRVSHEVGVEIFFSRASVLDDRENSDSFGKPKVQVFSMRRATVIPSCLCTFDTIHLPPYSLESPANSRPPSPTFDGSGFGAASSKARGPPGKNATQSEIDHWRLTQTLRAALPHASGSQAHHHHHHHQQHPGSGHLSSGDNSAARSRAGSRDPSPRRHGSSHHHHSFGWPGRKSRNSSPTRHPAEAGSGSGSGSGSGTGTGTGTGSGSGAGGTAASSTAAHSEPSSRRGSRANIASSLHALTPAHPHSSSSASHHQPTPTPPVLQRSSSSYQLSSSNAFPTVVTAPASGASTPRSLPANSPWAMTNMPPRTPTSHDTCQCGRTTAELVEAESRLLEGAPTAPGAWIDAHDEGQLPPPWTPSRPSSPTTNSNGDDVVWSTNGAGHHHSNFNHAAGAGSAKIGEMMEM</sequence>
<dbReference type="GeneID" id="37046957"/>
<feature type="compositionally biased region" description="Low complexity" evidence="1">
    <location>
        <begin position="668"/>
        <end position="686"/>
    </location>
</feature>
<dbReference type="OrthoDB" id="3345971at2759"/>